<dbReference type="AlphaFoldDB" id="A0A0E9T926"/>
<dbReference type="EMBL" id="GBXM01058373">
    <property type="protein sequence ID" value="JAH50204.1"/>
    <property type="molecule type" value="Transcribed_RNA"/>
</dbReference>
<feature type="region of interest" description="Disordered" evidence="1">
    <location>
        <begin position="13"/>
        <end position="44"/>
    </location>
</feature>
<organism evidence="2">
    <name type="scientific">Anguilla anguilla</name>
    <name type="common">European freshwater eel</name>
    <name type="synonym">Muraena anguilla</name>
    <dbReference type="NCBI Taxonomy" id="7936"/>
    <lineage>
        <taxon>Eukaryota</taxon>
        <taxon>Metazoa</taxon>
        <taxon>Chordata</taxon>
        <taxon>Craniata</taxon>
        <taxon>Vertebrata</taxon>
        <taxon>Euteleostomi</taxon>
        <taxon>Actinopterygii</taxon>
        <taxon>Neopterygii</taxon>
        <taxon>Teleostei</taxon>
        <taxon>Anguilliformes</taxon>
        <taxon>Anguillidae</taxon>
        <taxon>Anguilla</taxon>
    </lineage>
</organism>
<sequence length="74" mass="8260">MYLQRQLTLVRSPFSTEQEGKSRSTAAEGYDAPTALSAQHASHRRTTNSCLQAWADRLEAASVPTVIRTFKNLH</sequence>
<protein>
    <submittedName>
        <fullName evidence="2">Uncharacterized protein</fullName>
    </submittedName>
</protein>
<evidence type="ECO:0000256" key="1">
    <source>
        <dbReference type="SAM" id="MobiDB-lite"/>
    </source>
</evidence>
<evidence type="ECO:0000313" key="2">
    <source>
        <dbReference type="EMBL" id="JAH50204.1"/>
    </source>
</evidence>
<accession>A0A0E9T926</accession>
<name>A0A0E9T926_ANGAN</name>
<reference evidence="2" key="1">
    <citation type="submission" date="2014-11" db="EMBL/GenBank/DDBJ databases">
        <authorList>
            <person name="Amaro Gonzalez C."/>
        </authorList>
    </citation>
    <scope>NUCLEOTIDE SEQUENCE</scope>
</reference>
<reference evidence="2" key="2">
    <citation type="journal article" date="2015" name="Fish Shellfish Immunol.">
        <title>Early steps in the European eel (Anguilla anguilla)-Vibrio vulnificus interaction in the gills: Role of the RtxA13 toxin.</title>
        <authorList>
            <person name="Callol A."/>
            <person name="Pajuelo D."/>
            <person name="Ebbesson L."/>
            <person name="Teles M."/>
            <person name="MacKenzie S."/>
            <person name="Amaro C."/>
        </authorList>
    </citation>
    <scope>NUCLEOTIDE SEQUENCE</scope>
</reference>
<proteinExistence type="predicted"/>